<dbReference type="AlphaFoldDB" id="A0A2U8QTQ6"/>
<dbReference type="OrthoDB" id="9785181at2"/>
<reference evidence="1 2" key="1">
    <citation type="submission" date="2018-05" db="EMBL/GenBank/DDBJ databases">
        <title>Flavobacterium sp. MEBiC07310.</title>
        <authorList>
            <person name="Baek K."/>
        </authorList>
    </citation>
    <scope>NUCLEOTIDE SEQUENCE [LARGE SCALE GENOMIC DNA]</scope>
    <source>
        <strain evidence="1 2">MEBiC07310</strain>
    </source>
</reference>
<name>A0A2U8QTQ6_9FLAO</name>
<evidence type="ECO:0000313" key="2">
    <source>
        <dbReference type="Proteomes" id="UP000245429"/>
    </source>
</evidence>
<dbReference type="Proteomes" id="UP000245429">
    <property type="component" value="Chromosome"/>
</dbReference>
<dbReference type="KEGG" id="fse:DI487_04840"/>
<keyword evidence="2" id="KW-1185">Reference proteome</keyword>
<organism evidence="1 2">
    <name type="scientific">Flavobacterium sediminis</name>
    <dbReference type="NCBI Taxonomy" id="2201181"/>
    <lineage>
        <taxon>Bacteria</taxon>
        <taxon>Pseudomonadati</taxon>
        <taxon>Bacteroidota</taxon>
        <taxon>Flavobacteriia</taxon>
        <taxon>Flavobacteriales</taxon>
        <taxon>Flavobacteriaceae</taxon>
        <taxon>Flavobacterium</taxon>
    </lineage>
</organism>
<dbReference type="EMBL" id="CP029463">
    <property type="protein sequence ID" value="AWM13256.1"/>
    <property type="molecule type" value="Genomic_DNA"/>
</dbReference>
<accession>A0A2U8QTQ6</accession>
<protein>
    <submittedName>
        <fullName evidence="1">Uncharacterized protein</fullName>
    </submittedName>
</protein>
<dbReference type="RefSeq" id="WP_109568659.1">
    <property type="nucleotide sequence ID" value="NZ_CP029463.1"/>
</dbReference>
<proteinExistence type="predicted"/>
<gene>
    <name evidence="1" type="ORF">DI487_04840</name>
</gene>
<evidence type="ECO:0000313" key="1">
    <source>
        <dbReference type="EMBL" id="AWM13256.1"/>
    </source>
</evidence>
<sequence>MEKSLNEYPLEYQNQILREVLFTFFPFTFEDMQDYESNIDFKILSKNQYVNWNEEILIKFKDKWDWEAIQTNPLIIAYNNLAVLFPEIAGLPAVKCKCENQLSACNRAKICYIEYNDELMKKDMKNPNHIHFTHWVNFLIEESYINSENLSYYLLYDTVIEDGNTYNTESINPENVEKNNNQINREDVPF</sequence>